<evidence type="ECO:0008006" key="3">
    <source>
        <dbReference type="Google" id="ProtNLM"/>
    </source>
</evidence>
<evidence type="ECO:0000313" key="2">
    <source>
        <dbReference type="Proteomes" id="UP001501222"/>
    </source>
</evidence>
<accession>A0ABP6Y313</accession>
<name>A0ABP6Y313_9ACTN</name>
<comment type="caution">
    <text evidence="1">The sequence shown here is derived from an EMBL/GenBank/DDBJ whole genome shotgun (WGS) entry which is preliminary data.</text>
</comment>
<proteinExistence type="predicted"/>
<dbReference type="EMBL" id="BAABAA010000007">
    <property type="protein sequence ID" value="GAA3576493.1"/>
    <property type="molecule type" value="Genomic_DNA"/>
</dbReference>
<dbReference type="RefSeq" id="WP_344844941.1">
    <property type="nucleotide sequence ID" value="NZ_BAABAA010000007.1"/>
</dbReference>
<protein>
    <recommendedName>
        <fullName evidence="3">DUF3558 domain-containing protein</fullName>
    </recommendedName>
</protein>
<gene>
    <name evidence="1" type="ORF">GCM10022235_52910</name>
</gene>
<reference evidence="2" key="1">
    <citation type="journal article" date="2019" name="Int. J. Syst. Evol. Microbiol.">
        <title>The Global Catalogue of Microorganisms (GCM) 10K type strain sequencing project: providing services to taxonomists for standard genome sequencing and annotation.</title>
        <authorList>
            <consortium name="The Broad Institute Genomics Platform"/>
            <consortium name="The Broad Institute Genome Sequencing Center for Infectious Disease"/>
            <person name="Wu L."/>
            <person name="Ma J."/>
        </authorList>
    </citation>
    <scope>NUCLEOTIDE SEQUENCE [LARGE SCALE GENOMIC DNA]</scope>
    <source>
        <strain evidence="2">JCM 16928</strain>
    </source>
</reference>
<dbReference type="Proteomes" id="UP001501222">
    <property type="component" value="Unassembled WGS sequence"/>
</dbReference>
<organism evidence="1 2">
    <name type="scientific">Kribbella ginsengisoli</name>
    <dbReference type="NCBI Taxonomy" id="363865"/>
    <lineage>
        <taxon>Bacteria</taxon>
        <taxon>Bacillati</taxon>
        <taxon>Actinomycetota</taxon>
        <taxon>Actinomycetes</taxon>
        <taxon>Propionibacteriales</taxon>
        <taxon>Kribbellaceae</taxon>
        <taxon>Kribbella</taxon>
    </lineage>
</organism>
<keyword evidence="2" id="KW-1185">Reference proteome</keyword>
<evidence type="ECO:0000313" key="1">
    <source>
        <dbReference type="EMBL" id="GAA3576493.1"/>
    </source>
</evidence>
<sequence length="190" mass="19993">MASALVRGTAIACGVAAVAGLGIGIAVGKPVRPADVQPARLLPKDLCARLGDISTLLPKATTVKAFTQLGITEITCAIDVPEQTQPTFSAASIKIRITPYAGREAGPGQPPSTPLEVAKQAFARKPWPTVPDRPYPTKVDKHVGQDARVAVLVYRADLTVQVDYSAHPIDPATAQQAAQVLADRAIWESQ</sequence>